<dbReference type="STRING" id="318479.A0A0N4ULE6"/>
<evidence type="ECO:0000313" key="4">
    <source>
        <dbReference type="Proteomes" id="UP000038040"/>
    </source>
</evidence>
<feature type="compositionally biased region" description="Basic and acidic residues" evidence="1">
    <location>
        <begin position="25"/>
        <end position="35"/>
    </location>
</feature>
<feature type="region of interest" description="Disordered" evidence="1">
    <location>
        <begin position="473"/>
        <end position="518"/>
    </location>
</feature>
<dbReference type="Proteomes" id="UP000038040">
    <property type="component" value="Unplaced"/>
</dbReference>
<feature type="compositionally biased region" description="Low complexity" evidence="1">
    <location>
        <begin position="477"/>
        <end position="518"/>
    </location>
</feature>
<dbReference type="EMBL" id="UYYG01000066">
    <property type="protein sequence ID" value="VDN52560.1"/>
    <property type="molecule type" value="Genomic_DNA"/>
</dbReference>
<sequence length="518" mass="58450">MDGTTDDIQVATEISVATTTSSLRESTEDGEHRKVRRSLREIKKPKFDDEIVDSSATIKSSPRKRANTEKFFHLPVTSEPSLDRADSFSGQSIKTKLGKRLWRSNDQNLTQSAVDDKVAKKISVVLQSVALPAVDKKRREKIASKEAKAKELAAATSNTSATNQNLSEVMKKWTAADDLALITAVDHVCDLEAVKEDTRFSRPVTLSEIEERWYELLYDEAASRLARQRISDLPADVVSAIQSKTIFNMEEEGIIASISSSSPDDISTFQQVLTSNRSIFHHARTAEVIRQHWRQLKSFRLLVDQRKSYPLSNEPIQADQGRWTFISDNQIGFEELRIAKQLTLAERQWEEWEKISITTNKSLDGSVWGVLIGRVFRYLIRKNRILIGRSTAKHETDVNLSLEGPASRISRKQAILKRCINAETKKEEFFITNTGKLPMYVDGSTVVQGNKARLFDSSIIEIAQIRLKLEAKTVSSPQPTQTPEQQQQQQPTTLPNTVQSSSSALLLPLSRQQQQEQE</sequence>
<name>A0A0N4ULE6_DRAME</name>
<dbReference type="GO" id="GO:0044545">
    <property type="term" value="C:NSL complex"/>
    <property type="evidence" value="ECO:0007669"/>
    <property type="project" value="TreeGrafter"/>
</dbReference>
<evidence type="ECO:0000259" key="2">
    <source>
        <dbReference type="PROSITE" id="PS50006"/>
    </source>
</evidence>
<feature type="region of interest" description="Disordered" evidence="1">
    <location>
        <begin position="1"/>
        <end position="35"/>
    </location>
</feature>
<dbReference type="InterPro" id="IPR000253">
    <property type="entry name" value="FHA_dom"/>
</dbReference>
<reference evidence="3 5" key="2">
    <citation type="submission" date="2018-11" db="EMBL/GenBank/DDBJ databases">
        <authorList>
            <consortium name="Pathogen Informatics"/>
        </authorList>
    </citation>
    <scope>NUCLEOTIDE SEQUENCE [LARGE SCALE GENOMIC DNA]</scope>
</reference>
<gene>
    <name evidence="3" type="ORF">DME_LOCUS2533</name>
</gene>
<dbReference type="Proteomes" id="UP000274756">
    <property type="component" value="Unassembled WGS sequence"/>
</dbReference>
<dbReference type="PROSITE" id="PS50006">
    <property type="entry name" value="FHA_DOMAIN"/>
    <property type="match status" value="1"/>
</dbReference>
<dbReference type="GO" id="GO:0031011">
    <property type="term" value="C:Ino80 complex"/>
    <property type="evidence" value="ECO:0007669"/>
    <property type="project" value="InterPro"/>
</dbReference>
<protein>
    <submittedName>
        <fullName evidence="6">FHA domain-containing protein</fullName>
    </submittedName>
</protein>
<dbReference type="PANTHER" id="PTHR13233:SF0">
    <property type="entry name" value="MICROSPHERULE PROTEIN 1"/>
    <property type="match status" value="1"/>
</dbReference>
<evidence type="ECO:0000256" key="1">
    <source>
        <dbReference type="SAM" id="MobiDB-lite"/>
    </source>
</evidence>
<dbReference type="OrthoDB" id="10262769at2759"/>
<dbReference type="PANTHER" id="PTHR13233">
    <property type="entry name" value="MICROSPHERULE PROTEIN 1"/>
    <property type="match status" value="1"/>
</dbReference>
<dbReference type="SUPFAM" id="SSF49879">
    <property type="entry name" value="SMAD/FHA domain"/>
    <property type="match status" value="1"/>
</dbReference>
<dbReference type="GO" id="GO:0045944">
    <property type="term" value="P:positive regulation of transcription by RNA polymerase II"/>
    <property type="evidence" value="ECO:0007669"/>
    <property type="project" value="TreeGrafter"/>
</dbReference>
<dbReference type="Gene3D" id="2.60.200.20">
    <property type="match status" value="1"/>
</dbReference>
<keyword evidence="5" id="KW-1185">Reference proteome</keyword>
<dbReference type="GO" id="GO:0071339">
    <property type="term" value="C:MLL1 complex"/>
    <property type="evidence" value="ECO:0007669"/>
    <property type="project" value="InterPro"/>
</dbReference>
<evidence type="ECO:0000313" key="5">
    <source>
        <dbReference type="Proteomes" id="UP000274756"/>
    </source>
</evidence>
<feature type="compositionally biased region" description="Polar residues" evidence="1">
    <location>
        <begin position="15"/>
        <end position="24"/>
    </location>
</feature>
<dbReference type="Pfam" id="PF13325">
    <property type="entry name" value="MCRS_N"/>
    <property type="match status" value="1"/>
</dbReference>
<dbReference type="InterPro" id="IPR008984">
    <property type="entry name" value="SMAD_FHA_dom_sf"/>
</dbReference>
<reference evidence="6" key="1">
    <citation type="submission" date="2017-02" db="UniProtKB">
        <authorList>
            <consortium name="WormBaseParasite"/>
        </authorList>
    </citation>
    <scope>IDENTIFICATION</scope>
</reference>
<organism evidence="4 6">
    <name type="scientific">Dracunculus medinensis</name>
    <name type="common">Guinea worm</name>
    <dbReference type="NCBI Taxonomy" id="318479"/>
    <lineage>
        <taxon>Eukaryota</taxon>
        <taxon>Metazoa</taxon>
        <taxon>Ecdysozoa</taxon>
        <taxon>Nematoda</taxon>
        <taxon>Chromadorea</taxon>
        <taxon>Rhabditida</taxon>
        <taxon>Spirurina</taxon>
        <taxon>Dracunculoidea</taxon>
        <taxon>Dracunculidae</taxon>
        <taxon>Dracunculus</taxon>
    </lineage>
</organism>
<dbReference type="WBParaSite" id="DME_0000861801-mRNA-1">
    <property type="protein sequence ID" value="DME_0000861801-mRNA-1"/>
    <property type="gene ID" value="DME_0000861801"/>
</dbReference>
<feature type="domain" description="FHA" evidence="2">
    <location>
        <begin position="385"/>
        <end position="446"/>
    </location>
</feature>
<dbReference type="GO" id="GO:0002151">
    <property type="term" value="F:G-quadruplex RNA binding"/>
    <property type="evidence" value="ECO:0007669"/>
    <property type="project" value="InterPro"/>
</dbReference>
<evidence type="ECO:0000313" key="3">
    <source>
        <dbReference type="EMBL" id="VDN52560.1"/>
    </source>
</evidence>
<dbReference type="AlphaFoldDB" id="A0A0N4ULE6"/>
<proteinExistence type="predicted"/>
<evidence type="ECO:0000313" key="6">
    <source>
        <dbReference type="WBParaSite" id="DME_0000861801-mRNA-1"/>
    </source>
</evidence>
<dbReference type="InterPro" id="IPR037912">
    <property type="entry name" value="MCRS1"/>
</dbReference>
<accession>A0A0N4ULE6</accession>
<dbReference type="InterPro" id="IPR025999">
    <property type="entry name" value="MCRS_N"/>
</dbReference>